<evidence type="ECO:0000313" key="2">
    <source>
        <dbReference type="EnsemblPlants" id="PAC:32912568.CDS.1"/>
    </source>
</evidence>
<dbReference type="Gramene" id="Pp3c9_8090V3.1">
    <property type="protein sequence ID" value="PAC:32912568.CDS.1"/>
    <property type="gene ID" value="Pp3c9_8090"/>
</dbReference>
<reference evidence="1 3" key="1">
    <citation type="journal article" date="2008" name="Science">
        <title>The Physcomitrella genome reveals evolutionary insights into the conquest of land by plants.</title>
        <authorList>
            <person name="Rensing S."/>
            <person name="Lang D."/>
            <person name="Zimmer A."/>
            <person name="Terry A."/>
            <person name="Salamov A."/>
            <person name="Shapiro H."/>
            <person name="Nishiyama T."/>
            <person name="Perroud P.-F."/>
            <person name="Lindquist E."/>
            <person name="Kamisugi Y."/>
            <person name="Tanahashi T."/>
            <person name="Sakakibara K."/>
            <person name="Fujita T."/>
            <person name="Oishi K."/>
            <person name="Shin-I T."/>
            <person name="Kuroki Y."/>
            <person name="Toyoda A."/>
            <person name="Suzuki Y."/>
            <person name="Hashimoto A."/>
            <person name="Yamaguchi K."/>
            <person name="Sugano A."/>
            <person name="Kohara Y."/>
            <person name="Fujiyama A."/>
            <person name="Anterola A."/>
            <person name="Aoki S."/>
            <person name="Ashton N."/>
            <person name="Barbazuk W.B."/>
            <person name="Barker E."/>
            <person name="Bennetzen J."/>
            <person name="Bezanilla M."/>
            <person name="Blankenship R."/>
            <person name="Cho S.H."/>
            <person name="Dutcher S."/>
            <person name="Estelle M."/>
            <person name="Fawcett J.A."/>
            <person name="Gundlach H."/>
            <person name="Hanada K."/>
            <person name="Heyl A."/>
            <person name="Hicks K.A."/>
            <person name="Hugh J."/>
            <person name="Lohr M."/>
            <person name="Mayer K."/>
            <person name="Melkozernov A."/>
            <person name="Murata T."/>
            <person name="Nelson D."/>
            <person name="Pils B."/>
            <person name="Prigge M."/>
            <person name="Reiss B."/>
            <person name="Renner T."/>
            <person name="Rombauts S."/>
            <person name="Rushton P."/>
            <person name="Sanderfoot A."/>
            <person name="Schween G."/>
            <person name="Shiu S.-H."/>
            <person name="Stueber K."/>
            <person name="Theodoulou F.L."/>
            <person name="Tu H."/>
            <person name="Van de Peer Y."/>
            <person name="Verrier P.J."/>
            <person name="Waters E."/>
            <person name="Wood A."/>
            <person name="Yang L."/>
            <person name="Cove D."/>
            <person name="Cuming A."/>
            <person name="Hasebe M."/>
            <person name="Lucas S."/>
            <person name="Mishler D.B."/>
            <person name="Reski R."/>
            <person name="Grigoriev I."/>
            <person name="Quatrano R.S."/>
            <person name="Boore J.L."/>
        </authorList>
    </citation>
    <scope>NUCLEOTIDE SEQUENCE [LARGE SCALE GENOMIC DNA]</scope>
    <source>
        <strain evidence="2 3">cv. Gransden 2004</strain>
    </source>
</reference>
<reference evidence="1 3" key="2">
    <citation type="journal article" date="2018" name="Plant J.">
        <title>The Physcomitrella patens chromosome-scale assembly reveals moss genome structure and evolution.</title>
        <authorList>
            <person name="Lang D."/>
            <person name="Ullrich K.K."/>
            <person name="Murat F."/>
            <person name="Fuchs J."/>
            <person name="Jenkins J."/>
            <person name="Haas F.B."/>
            <person name="Piednoel M."/>
            <person name="Gundlach H."/>
            <person name="Van Bel M."/>
            <person name="Meyberg R."/>
            <person name="Vives C."/>
            <person name="Morata J."/>
            <person name="Symeonidi A."/>
            <person name="Hiss M."/>
            <person name="Muchero W."/>
            <person name="Kamisugi Y."/>
            <person name="Saleh O."/>
            <person name="Blanc G."/>
            <person name="Decker E.L."/>
            <person name="van Gessel N."/>
            <person name="Grimwood J."/>
            <person name="Hayes R.D."/>
            <person name="Graham S.W."/>
            <person name="Gunter L.E."/>
            <person name="McDaniel S.F."/>
            <person name="Hoernstein S.N.W."/>
            <person name="Larsson A."/>
            <person name="Li F.W."/>
            <person name="Perroud P.F."/>
            <person name="Phillips J."/>
            <person name="Ranjan P."/>
            <person name="Rokshar D.S."/>
            <person name="Rothfels C.J."/>
            <person name="Schneider L."/>
            <person name="Shu S."/>
            <person name="Stevenson D.W."/>
            <person name="Thummler F."/>
            <person name="Tillich M."/>
            <person name="Villarreal Aguilar J.C."/>
            <person name="Widiez T."/>
            <person name="Wong G.K."/>
            <person name="Wymore A."/>
            <person name="Zhang Y."/>
            <person name="Zimmer A.D."/>
            <person name="Quatrano R.S."/>
            <person name="Mayer K.F.X."/>
            <person name="Goodstein D."/>
            <person name="Casacuberta J.M."/>
            <person name="Vandepoele K."/>
            <person name="Reski R."/>
            <person name="Cuming A.C."/>
            <person name="Tuskan G.A."/>
            <person name="Maumus F."/>
            <person name="Salse J."/>
            <person name="Schmutz J."/>
            <person name="Rensing S.A."/>
        </authorList>
    </citation>
    <scope>NUCLEOTIDE SEQUENCE [LARGE SCALE GENOMIC DNA]</scope>
    <source>
        <strain evidence="2 3">cv. Gransden 2004</strain>
    </source>
</reference>
<evidence type="ECO:0000313" key="1">
    <source>
        <dbReference type="EMBL" id="PNR47961.1"/>
    </source>
</evidence>
<organism evidence="1">
    <name type="scientific">Physcomitrium patens</name>
    <name type="common">Spreading-leaved earth moss</name>
    <name type="synonym">Physcomitrella patens</name>
    <dbReference type="NCBI Taxonomy" id="3218"/>
    <lineage>
        <taxon>Eukaryota</taxon>
        <taxon>Viridiplantae</taxon>
        <taxon>Streptophyta</taxon>
        <taxon>Embryophyta</taxon>
        <taxon>Bryophyta</taxon>
        <taxon>Bryophytina</taxon>
        <taxon>Bryopsida</taxon>
        <taxon>Funariidae</taxon>
        <taxon>Funariales</taxon>
        <taxon>Funariaceae</taxon>
        <taxon>Physcomitrium</taxon>
    </lineage>
</organism>
<proteinExistence type="predicted"/>
<evidence type="ECO:0000313" key="3">
    <source>
        <dbReference type="Proteomes" id="UP000006727"/>
    </source>
</evidence>
<accession>A0A2K1K2F1</accession>
<dbReference type="Proteomes" id="UP000006727">
    <property type="component" value="Chromosome 9"/>
</dbReference>
<gene>
    <name evidence="1" type="ORF">PHYPA_012434</name>
</gene>
<dbReference type="InParanoid" id="A0A2K1K2F1"/>
<dbReference type="EMBL" id="ABEU02000009">
    <property type="protein sequence ID" value="PNR47961.1"/>
    <property type="molecule type" value="Genomic_DNA"/>
</dbReference>
<dbReference type="EnsemblPlants" id="Pp3c9_8090V3.1">
    <property type="protein sequence ID" value="PAC:32912568.CDS.1"/>
    <property type="gene ID" value="Pp3c9_8090"/>
</dbReference>
<dbReference type="AlphaFoldDB" id="A0A2K1K2F1"/>
<sequence length="122" mass="12745">MLLGSWALVAQPQPALAPECALSLLGGVHSKSKELHLRAMSEPVPAGDPHLAPHSLALTDNLETSLAPSPSHFPMLKPHHPSLGCCSAHSEQHSCALSLLNGSICDLMLSTPCSSLLLCNAQ</sequence>
<reference evidence="2" key="3">
    <citation type="submission" date="2020-12" db="UniProtKB">
        <authorList>
            <consortium name="EnsemblPlants"/>
        </authorList>
    </citation>
    <scope>IDENTIFICATION</scope>
</reference>
<name>A0A2K1K2F1_PHYPA</name>
<protein>
    <submittedName>
        <fullName evidence="1 2">Uncharacterized protein</fullName>
    </submittedName>
</protein>
<keyword evidence="3" id="KW-1185">Reference proteome</keyword>